<dbReference type="AlphaFoldDB" id="A0A9Q8P4T9"/>
<comment type="subcellular location">
    <subcellularLocation>
        <location evidence="1">Nucleus</location>
    </subcellularLocation>
</comment>
<dbReference type="CDD" id="cd00067">
    <property type="entry name" value="GAL4"/>
    <property type="match status" value="1"/>
</dbReference>
<dbReference type="SMART" id="SM00066">
    <property type="entry name" value="GAL4"/>
    <property type="match status" value="1"/>
</dbReference>
<dbReference type="PANTHER" id="PTHR47540">
    <property type="entry name" value="THIAMINE REPRESSIBLE GENES REGULATORY PROTEIN THI5"/>
    <property type="match status" value="1"/>
</dbReference>
<accession>A0A9Q8P4T9</accession>
<protein>
    <recommendedName>
        <fullName evidence="8">Zn(2)-C6 fungal-type domain-containing protein</fullName>
    </recommendedName>
</protein>
<dbReference type="CDD" id="cd12148">
    <property type="entry name" value="fungal_TF_MHR"/>
    <property type="match status" value="1"/>
</dbReference>
<evidence type="ECO:0000256" key="5">
    <source>
        <dbReference type="ARBA" id="ARBA00023163"/>
    </source>
</evidence>
<evidence type="ECO:0000313" key="9">
    <source>
        <dbReference type="EMBL" id="UJO13186.1"/>
    </source>
</evidence>
<dbReference type="Pfam" id="PF00172">
    <property type="entry name" value="Zn_clus"/>
    <property type="match status" value="1"/>
</dbReference>
<dbReference type="InterPro" id="IPR007219">
    <property type="entry name" value="XnlR_reg_dom"/>
</dbReference>
<dbReference type="InterPro" id="IPR001138">
    <property type="entry name" value="Zn2Cys6_DnaBD"/>
</dbReference>
<dbReference type="InterPro" id="IPR036864">
    <property type="entry name" value="Zn2-C6_fun-type_DNA-bd_sf"/>
</dbReference>
<dbReference type="GO" id="GO:0000981">
    <property type="term" value="F:DNA-binding transcription factor activity, RNA polymerase II-specific"/>
    <property type="evidence" value="ECO:0007669"/>
    <property type="project" value="InterPro"/>
</dbReference>
<dbReference type="Pfam" id="PF04082">
    <property type="entry name" value="Fungal_trans"/>
    <property type="match status" value="1"/>
</dbReference>
<dbReference type="GO" id="GO:0006351">
    <property type="term" value="P:DNA-templated transcription"/>
    <property type="evidence" value="ECO:0007669"/>
    <property type="project" value="InterPro"/>
</dbReference>
<evidence type="ECO:0000256" key="4">
    <source>
        <dbReference type="ARBA" id="ARBA00023125"/>
    </source>
</evidence>
<evidence type="ECO:0000256" key="3">
    <source>
        <dbReference type="ARBA" id="ARBA00023015"/>
    </source>
</evidence>
<dbReference type="Gene3D" id="4.10.240.10">
    <property type="entry name" value="Zn(2)-C6 fungal-type DNA-binding domain"/>
    <property type="match status" value="1"/>
</dbReference>
<evidence type="ECO:0000256" key="6">
    <source>
        <dbReference type="ARBA" id="ARBA00023242"/>
    </source>
</evidence>
<dbReference type="SUPFAM" id="SSF57701">
    <property type="entry name" value="Zn2/Cys6 DNA-binding domain"/>
    <property type="match status" value="1"/>
</dbReference>
<keyword evidence="6" id="KW-0539">Nucleus</keyword>
<dbReference type="PANTHER" id="PTHR47540:SF6">
    <property type="entry name" value="ZN(II)2CYS6 TRANSCRIPTION FACTOR (EUROFUNG)"/>
    <property type="match status" value="1"/>
</dbReference>
<reference evidence="9" key="2">
    <citation type="journal article" date="2022" name="Microb. Genom.">
        <title>A chromosome-scale genome assembly of the tomato pathogen Cladosporium fulvum reveals a compartmentalized genome architecture and the presence of a dispensable chromosome.</title>
        <authorList>
            <person name="Zaccaron A.Z."/>
            <person name="Chen L.H."/>
            <person name="Samaras A."/>
            <person name="Stergiopoulos I."/>
        </authorList>
    </citation>
    <scope>NUCLEOTIDE SEQUENCE</scope>
    <source>
        <strain evidence="9">Race5_Kim</strain>
    </source>
</reference>
<feature type="compositionally biased region" description="Polar residues" evidence="7">
    <location>
        <begin position="100"/>
        <end position="119"/>
    </location>
</feature>
<feature type="region of interest" description="Disordered" evidence="7">
    <location>
        <begin position="100"/>
        <end position="125"/>
    </location>
</feature>
<keyword evidence="3" id="KW-0805">Transcription regulation</keyword>
<dbReference type="KEGG" id="ffu:CLAFUR5_03070"/>
<dbReference type="PROSITE" id="PS50048">
    <property type="entry name" value="ZN2_CY6_FUNGAL_2"/>
    <property type="match status" value="1"/>
</dbReference>
<dbReference type="GeneID" id="71982948"/>
<keyword evidence="2" id="KW-0479">Metal-binding</keyword>
<dbReference type="Proteomes" id="UP000756132">
    <property type="component" value="Chromosome 2"/>
</dbReference>
<proteinExistence type="predicted"/>
<reference evidence="9" key="1">
    <citation type="submission" date="2021-12" db="EMBL/GenBank/DDBJ databases">
        <authorList>
            <person name="Zaccaron A."/>
            <person name="Stergiopoulos I."/>
        </authorList>
    </citation>
    <scope>NUCLEOTIDE SEQUENCE</scope>
    <source>
        <strain evidence="9">Race5_Kim</strain>
    </source>
</reference>
<dbReference type="GO" id="GO:0005634">
    <property type="term" value="C:nucleus"/>
    <property type="evidence" value="ECO:0007669"/>
    <property type="project" value="UniProtKB-SubCell"/>
</dbReference>
<keyword evidence="4" id="KW-0238">DNA-binding</keyword>
<dbReference type="GO" id="GO:0043565">
    <property type="term" value="F:sequence-specific DNA binding"/>
    <property type="evidence" value="ECO:0007669"/>
    <property type="project" value="TreeGrafter"/>
</dbReference>
<dbReference type="EMBL" id="CP090164">
    <property type="protein sequence ID" value="UJO13186.1"/>
    <property type="molecule type" value="Genomic_DNA"/>
</dbReference>
<evidence type="ECO:0000256" key="7">
    <source>
        <dbReference type="SAM" id="MobiDB-lite"/>
    </source>
</evidence>
<evidence type="ECO:0000313" key="10">
    <source>
        <dbReference type="Proteomes" id="UP000756132"/>
    </source>
</evidence>
<evidence type="ECO:0000259" key="8">
    <source>
        <dbReference type="PROSITE" id="PS50048"/>
    </source>
</evidence>
<evidence type="ECO:0000256" key="2">
    <source>
        <dbReference type="ARBA" id="ARBA00022723"/>
    </source>
</evidence>
<dbReference type="GO" id="GO:0045944">
    <property type="term" value="P:positive regulation of transcription by RNA polymerase II"/>
    <property type="evidence" value="ECO:0007669"/>
    <property type="project" value="TreeGrafter"/>
</dbReference>
<keyword evidence="5" id="KW-0804">Transcription</keyword>
<keyword evidence="10" id="KW-1185">Reference proteome</keyword>
<organism evidence="9 10">
    <name type="scientific">Passalora fulva</name>
    <name type="common">Tomato leaf mold</name>
    <name type="synonym">Cladosporium fulvum</name>
    <dbReference type="NCBI Taxonomy" id="5499"/>
    <lineage>
        <taxon>Eukaryota</taxon>
        <taxon>Fungi</taxon>
        <taxon>Dikarya</taxon>
        <taxon>Ascomycota</taxon>
        <taxon>Pezizomycotina</taxon>
        <taxon>Dothideomycetes</taxon>
        <taxon>Dothideomycetidae</taxon>
        <taxon>Mycosphaerellales</taxon>
        <taxon>Mycosphaerellaceae</taxon>
        <taxon>Fulvia</taxon>
    </lineage>
</organism>
<evidence type="ECO:0000256" key="1">
    <source>
        <dbReference type="ARBA" id="ARBA00004123"/>
    </source>
</evidence>
<sequence length="483" mass="54069">MLHHLCCHADADQRHLSCRLHFSMDDRAPNKRQKRRAVACETCNKQKIKCSGELPCGKCETAKKSDTCRYPVRDRNVTAPESYLEAVESELSILKATSSANPQAASVEPSAQQGTTNHSTDPDVANPLLDIQNGLFDRMIASKLGYPLSISDEDIDVEMPSMDTLYDQEQTEFSDPVPLRAHVGLARITGCILSDIDSIPKHQKETFPRRVYRVHNDLRRWDAELPESLRLKAEMPPRNLFTLHMHYHLCIIQTTRPILLYLFKTKFRPNIGSEPVQQPFSPLTLALADACVQSARTTNQLLSKLFIEGNLAVFDYFDAHYLFSSTLILIISACMNPATSTSEAVATALSLLKAMADNGNIFARDYLGRLEHIRRQVSNVRSWEEARQDHSFNALPQVDVPIDPAQSLGGVGTTAHRHHAAAETSVESLLSGDNFLHDDPLGNPFIESFLAEKAFSWPDGPSPDQDIFRQFAHELEDEFVFGS</sequence>
<dbReference type="GO" id="GO:0008270">
    <property type="term" value="F:zinc ion binding"/>
    <property type="evidence" value="ECO:0007669"/>
    <property type="project" value="InterPro"/>
</dbReference>
<feature type="domain" description="Zn(2)-C6 fungal-type" evidence="8">
    <location>
        <begin position="39"/>
        <end position="70"/>
    </location>
</feature>
<name>A0A9Q8P4T9_PASFU</name>
<gene>
    <name evidence="9" type="ORF">CLAFUR5_03070</name>
</gene>
<dbReference type="OrthoDB" id="3364175at2759"/>
<dbReference type="InterPro" id="IPR051711">
    <property type="entry name" value="Stress_Response_Reg"/>
</dbReference>
<dbReference type="RefSeq" id="XP_047757552.1">
    <property type="nucleotide sequence ID" value="XM_047902218.1"/>
</dbReference>